<dbReference type="CDD" id="cd10551">
    <property type="entry name" value="PsrB"/>
    <property type="match status" value="1"/>
</dbReference>
<dbReference type="InterPro" id="IPR030948">
    <property type="entry name" value="TAT_var_transloc_signal_dom"/>
</dbReference>
<evidence type="ECO:0000256" key="1">
    <source>
        <dbReference type="SAM" id="MobiDB-lite"/>
    </source>
</evidence>
<feature type="compositionally biased region" description="Basic and acidic residues" evidence="1">
    <location>
        <begin position="1067"/>
        <end position="1083"/>
    </location>
</feature>
<comment type="caution">
    <text evidence="3">The sequence shown here is derived from an EMBL/GenBank/DDBJ whole genome shotgun (WGS) entry which is preliminary data.</text>
</comment>
<dbReference type="Proteomes" id="UP000237819">
    <property type="component" value="Unassembled WGS sequence"/>
</dbReference>
<evidence type="ECO:0000259" key="2">
    <source>
        <dbReference type="PROSITE" id="PS51379"/>
    </source>
</evidence>
<dbReference type="Gene3D" id="3.30.70.20">
    <property type="match status" value="2"/>
</dbReference>
<dbReference type="EMBL" id="PUHZ01000025">
    <property type="protein sequence ID" value="PQO42002.1"/>
    <property type="molecule type" value="Genomic_DNA"/>
</dbReference>
<proteinExistence type="predicted"/>
<feature type="domain" description="4Fe-4S ferredoxin-type" evidence="2">
    <location>
        <begin position="781"/>
        <end position="811"/>
    </location>
</feature>
<dbReference type="NCBIfam" id="TIGR04519">
    <property type="entry name" value="MoCo_extend_TAT"/>
    <property type="match status" value="1"/>
</dbReference>
<dbReference type="CDD" id="cd02784">
    <property type="entry name" value="MopB_CT_PHLH"/>
    <property type="match status" value="1"/>
</dbReference>
<evidence type="ECO:0000313" key="4">
    <source>
        <dbReference type="Proteomes" id="UP000237819"/>
    </source>
</evidence>
<gene>
    <name evidence="3" type="ORF">C5Y93_26960</name>
</gene>
<protein>
    <submittedName>
        <fullName evidence="3">Molybdopterin oxidoreductase</fullName>
    </submittedName>
</protein>
<feature type="compositionally biased region" description="Basic and acidic residues" evidence="1">
    <location>
        <begin position="1035"/>
        <end position="1060"/>
    </location>
</feature>
<dbReference type="SUPFAM" id="SSF50692">
    <property type="entry name" value="ADC-like"/>
    <property type="match status" value="1"/>
</dbReference>
<dbReference type="SUPFAM" id="SSF54862">
    <property type="entry name" value="4Fe-4S ferredoxins"/>
    <property type="match status" value="1"/>
</dbReference>
<feature type="region of interest" description="Disordered" evidence="1">
    <location>
        <begin position="1024"/>
        <end position="1083"/>
    </location>
</feature>
<accession>A0A2S8GC14</accession>
<dbReference type="SUPFAM" id="SSF53706">
    <property type="entry name" value="Formate dehydrogenase/DMSO reductase, domains 1-3"/>
    <property type="match status" value="1"/>
</dbReference>
<dbReference type="RefSeq" id="WP_105338579.1">
    <property type="nucleotide sequence ID" value="NZ_PUHZ01000025.1"/>
</dbReference>
<dbReference type="PROSITE" id="PS51379">
    <property type="entry name" value="4FE4S_FER_2"/>
    <property type="match status" value="1"/>
</dbReference>
<dbReference type="OrthoDB" id="9779457at2"/>
<dbReference type="InterPro" id="IPR017896">
    <property type="entry name" value="4Fe4S_Fe-S-bd"/>
</dbReference>
<reference evidence="3 4" key="1">
    <citation type="submission" date="2018-02" db="EMBL/GenBank/DDBJ databases">
        <title>Comparative genomes isolates from brazilian mangrove.</title>
        <authorList>
            <person name="Araujo J.E."/>
            <person name="Taketani R.G."/>
            <person name="Silva M.C.P."/>
            <person name="Loureco M.V."/>
            <person name="Andreote F.D."/>
        </authorList>
    </citation>
    <scope>NUCLEOTIDE SEQUENCE [LARGE SCALE GENOMIC DNA]</scope>
    <source>
        <strain evidence="3 4">Nap-Phe MGV</strain>
    </source>
</reference>
<dbReference type="Gene3D" id="2.40.40.20">
    <property type="match status" value="1"/>
</dbReference>
<sequence length="1083" mass="119411">MKPQNQKPKYWRSLNELDNSPEFDQFLKREFPEAAEEAPTGVSRRRWMQLMGASLALTTGAAGCRYPEEEVIGFRYPEENIAPFSRRPDDRVPGQTQKFATTLHVAGKVCPVVATSYDGRPIKIDGNQLHPLVSGADTYAQASILQLYDPDRSQDPIENGVGKQSWDAFTNWWNTQAKSLEGANSTKLAILQQDNASPSVLAQMDALAKRFPEAKWYKYDSVSSSETLATEIALGKPLRPQLNIDQANIIVDLGSDLLGTHVTHGKNNLEFAKRRTPETGPMNRLYVVESRFSVTGIAADHRLAVAASQMTSFVADLEQRLDAALENGETTEEPEDKLDKLMTAMVNDLVSEKNKGKSMIVGGDYLDDDTLVRIWRINSKLGNLGKTIEFIDIPKTNRDNLGSIADLANDLAEGRISTFVVLGGNPVYDAPAELDFVGAMDAAKAQSVYYGDYQNETSKRCTWHAPASHGLEQWGDATAYDGSYCVTQPLIAPIFNTKDPVQFLSLLAGSPVTETLEAVRQTVATQYSTNATEAAWTKVLHDGFIEKSSSQTVAASLASGLELGDVDFTAWRSGMGDGLELIFHPGYATYDGRFANNGWLQELPDPLTKVTWDNVVTMSRKTAESFGLKQGDVAAITANDTTVELPVYIQLNQAHGTLAIGLGYGRTMAGMVGGHTEAGIETVGVDVGPLRTSDTMHLTTGVTVQTTGKTFDLAITQDHFAIDTLGMMEIGRRVGDLVREGSVEQYDEHPDFAQHMVHHPPLESLWEDPEYMSKSYDGHAWGMSIDLTKCTGCNACTIACQSENNIPIVGKEAVKVGREMHWIRVDRYFSFGKGVDPETTPEDEVHAVTQPVTCMQCETAPCESVCPVAATVHSNEGLNDMVYNRCIGTRYCGNNCPYKVRRFNYLDWRADDYRFETANRELAKLIFNPEVTVRNRGVMEKCTYCVQRIQNTKIEARAERRLIGANEIKTACQEACSSQAIEFGDLQNKESNVAKAHASPRAYSMLEELNTKPRTKYLAKIRNPHPWLAPPIPEGHGHGHGGDEHAADDHGHAEGDEHAHPTGTEADGEHAKDHPKEKTEEKH</sequence>
<dbReference type="PANTHER" id="PTHR42783:SF3">
    <property type="entry name" value="GLUTAMATE SYNTHASE [NADPH] SMALL CHAIN-RELATED"/>
    <property type="match status" value="1"/>
</dbReference>
<dbReference type="PANTHER" id="PTHR42783">
    <property type="entry name" value="GLUTAMATE SYNTHASE [NADPH] SMALL CHAIN"/>
    <property type="match status" value="1"/>
</dbReference>
<evidence type="ECO:0000313" key="3">
    <source>
        <dbReference type="EMBL" id="PQO42002.1"/>
    </source>
</evidence>
<name>A0A2S8GC14_9BACT</name>
<dbReference type="AlphaFoldDB" id="A0A2S8GC14"/>
<organism evidence="3 4">
    <name type="scientific">Blastopirellula marina</name>
    <dbReference type="NCBI Taxonomy" id="124"/>
    <lineage>
        <taxon>Bacteria</taxon>
        <taxon>Pseudomonadati</taxon>
        <taxon>Planctomycetota</taxon>
        <taxon>Planctomycetia</taxon>
        <taxon>Pirellulales</taxon>
        <taxon>Pirellulaceae</taxon>
        <taxon>Blastopirellula</taxon>
    </lineage>
</organism>
<dbReference type="InterPro" id="IPR009010">
    <property type="entry name" value="Asp_de-COase-like_dom_sf"/>
</dbReference>